<protein>
    <submittedName>
        <fullName evidence="1">Uncharacterized protein</fullName>
    </submittedName>
</protein>
<accession>A0AB39VLV6</accession>
<sequence>MSDKISDERLIEIMERRSPSLRWGEAENIAKELLARRAAEVKPVKFPKDMQMSDAVKTNISSDFMDGYNVRGVMDRKAVEAAGISVLSADPVAEFPPAST</sequence>
<dbReference type="AlphaFoldDB" id="A0AB39VLV6"/>
<reference evidence="1" key="1">
    <citation type="submission" date="2024-07" db="EMBL/GenBank/DDBJ databases">
        <authorList>
            <person name="Biller S.J."/>
        </authorList>
    </citation>
    <scope>NUCLEOTIDE SEQUENCE</scope>
    <source>
        <strain evidence="1">WC2420</strain>
    </source>
</reference>
<evidence type="ECO:0000313" key="1">
    <source>
        <dbReference type="EMBL" id="XDU71161.1"/>
    </source>
</evidence>
<dbReference type="EMBL" id="CP165628">
    <property type="protein sequence ID" value="XDU71161.1"/>
    <property type="molecule type" value="Genomic_DNA"/>
</dbReference>
<dbReference type="RefSeq" id="WP_369788518.1">
    <property type="nucleotide sequence ID" value="NZ_CP165628.1"/>
</dbReference>
<name>A0AB39VLV6_9GAMM</name>
<organism evidence="1">
    <name type="scientific">Rouxiella sp. WC2420</name>
    <dbReference type="NCBI Taxonomy" id="3234145"/>
    <lineage>
        <taxon>Bacteria</taxon>
        <taxon>Pseudomonadati</taxon>
        <taxon>Pseudomonadota</taxon>
        <taxon>Gammaproteobacteria</taxon>
        <taxon>Enterobacterales</taxon>
        <taxon>Yersiniaceae</taxon>
        <taxon>Rouxiella</taxon>
    </lineage>
</organism>
<proteinExistence type="predicted"/>
<gene>
    <name evidence="1" type="ORF">AB3G37_16560</name>
</gene>